<dbReference type="OrthoDB" id="9786493at2"/>
<dbReference type="GO" id="GO:0005886">
    <property type="term" value="C:plasma membrane"/>
    <property type="evidence" value="ECO:0007669"/>
    <property type="project" value="TreeGrafter"/>
</dbReference>
<keyword evidence="3 6" id="KW-1133">Transmembrane helix</keyword>
<dbReference type="InterPro" id="IPR023271">
    <property type="entry name" value="Aquaporin-like"/>
</dbReference>
<evidence type="ECO:0000256" key="4">
    <source>
        <dbReference type="ARBA" id="ARBA00023136"/>
    </source>
</evidence>
<comment type="similarity">
    <text evidence="5">Belongs to the FNT transporter (TC 1.A.16) family.</text>
</comment>
<evidence type="ECO:0000256" key="2">
    <source>
        <dbReference type="ARBA" id="ARBA00022692"/>
    </source>
</evidence>
<dbReference type="PANTHER" id="PTHR30520:SF6">
    <property type="entry name" value="FORMATE_NITRATE FAMILY TRANSPORTER (EUROFUNG)"/>
    <property type="match status" value="1"/>
</dbReference>
<dbReference type="EMBL" id="SSMQ01000007">
    <property type="protein sequence ID" value="TKD10260.1"/>
    <property type="molecule type" value="Genomic_DNA"/>
</dbReference>
<evidence type="ECO:0000256" key="3">
    <source>
        <dbReference type="ARBA" id="ARBA00022989"/>
    </source>
</evidence>
<feature type="transmembrane region" description="Helical" evidence="6">
    <location>
        <begin position="238"/>
        <end position="256"/>
    </location>
</feature>
<keyword evidence="4 6" id="KW-0472">Membrane</keyword>
<protein>
    <submittedName>
        <fullName evidence="7">Formate/nitrite transporter family protein</fullName>
    </submittedName>
</protein>
<accession>A0A4U1JG52</accession>
<dbReference type="Gene3D" id="1.20.1080.10">
    <property type="entry name" value="Glycerol uptake facilitator protein"/>
    <property type="match status" value="1"/>
</dbReference>
<feature type="transmembrane region" description="Helical" evidence="6">
    <location>
        <begin position="99"/>
        <end position="120"/>
    </location>
</feature>
<dbReference type="AlphaFoldDB" id="A0A4U1JG52"/>
<dbReference type="RefSeq" id="WP_136928660.1">
    <property type="nucleotide sequence ID" value="NZ_SSMQ01000007.1"/>
</dbReference>
<feature type="transmembrane region" description="Helical" evidence="6">
    <location>
        <begin position="155"/>
        <end position="179"/>
    </location>
</feature>
<dbReference type="PANTHER" id="PTHR30520">
    <property type="entry name" value="FORMATE TRANSPORTER-RELATED"/>
    <property type="match status" value="1"/>
</dbReference>
<keyword evidence="2 6" id="KW-0812">Transmembrane</keyword>
<dbReference type="InterPro" id="IPR000292">
    <property type="entry name" value="For/NO2_transpt"/>
</dbReference>
<organism evidence="7 8">
    <name type="scientific">Polyangium fumosum</name>
    <dbReference type="NCBI Taxonomy" id="889272"/>
    <lineage>
        <taxon>Bacteria</taxon>
        <taxon>Pseudomonadati</taxon>
        <taxon>Myxococcota</taxon>
        <taxon>Polyangia</taxon>
        <taxon>Polyangiales</taxon>
        <taxon>Polyangiaceae</taxon>
        <taxon>Polyangium</taxon>
    </lineage>
</organism>
<sequence>MDYVAPSKVVSTMLDAGAAKAAASLRDLVIRGFLAGALLGFATSLAITTTVQTTLPVAGAVIFPVGFVMIVLLGLELVTGNFALLPMAMLDKRATFWQLVRNFGVVFFANLAGSLFYAWLLSISLTMMGSVPPDAVANKIVAIAHAKTQFPQYGLAGLVGVFVRSILCNWMVCLGVVMAMTSTATVGKIVAAWLPILVFFAHGYEHSVVNMFVIPAGMLLGAKVTFADWWLKNQLPVTAGNFVGGCLFTGMALYFTHKPKPEAAAPNPAPPEIAAPLPAPAPSLLLVPDPPVLELLASEPESAEGPEATDSA</sequence>
<feature type="transmembrane region" description="Helical" evidence="6">
    <location>
        <begin position="28"/>
        <end position="51"/>
    </location>
</feature>
<evidence type="ECO:0000256" key="6">
    <source>
        <dbReference type="SAM" id="Phobius"/>
    </source>
</evidence>
<dbReference type="GO" id="GO:0015499">
    <property type="term" value="F:formate transmembrane transporter activity"/>
    <property type="evidence" value="ECO:0007669"/>
    <property type="project" value="TreeGrafter"/>
</dbReference>
<dbReference type="Pfam" id="PF01226">
    <property type="entry name" value="Form_Nir_trans"/>
    <property type="match status" value="1"/>
</dbReference>
<comment type="caution">
    <text evidence="7">The sequence shown here is derived from an EMBL/GenBank/DDBJ whole genome shotgun (WGS) entry which is preliminary data.</text>
</comment>
<dbReference type="Proteomes" id="UP000309215">
    <property type="component" value="Unassembled WGS sequence"/>
</dbReference>
<reference evidence="7 8" key="1">
    <citation type="submission" date="2019-04" db="EMBL/GenBank/DDBJ databases">
        <authorList>
            <person name="Li Y."/>
            <person name="Wang J."/>
        </authorList>
    </citation>
    <scope>NUCLEOTIDE SEQUENCE [LARGE SCALE GENOMIC DNA]</scope>
    <source>
        <strain evidence="7 8">DSM 14668</strain>
    </source>
</reference>
<proteinExistence type="inferred from homology"/>
<keyword evidence="8" id="KW-1185">Reference proteome</keyword>
<evidence type="ECO:0000313" key="8">
    <source>
        <dbReference type="Proteomes" id="UP000309215"/>
    </source>
</evidence>
<name>A0A4U1JG52_9BACT</name>
<gene>
    <name evidence="7" type="ORF">E8A74_09660</name>
</gene>
<evidence type="ECO:0000256" key="1">
    <source>
        <dbReference type="ARBA" id="ARBA00004141"/>
    </source>
</evidence>
<feature type="transmembrane region" description="Helical" evidence="6">
    <location>
        <begin position="57"/>
        <end position="78"/>
    </location>
</feature>
<comment type="subcellular location">
    <subcellularLocation>
        <location evidence="1">Membrane</location>
        <topology evidence="1">Multi-pass membrane protein</topology>
    </subcellularLocation>
</comment>
<evidence type="ECO:0000256" key="5">
    <source>
        <dbReference type="ARBA" id="ARBA00049660"/>
    </source>
</evidence>
<evidence type="ECO:0000313" key="7">
    <source>
        <dbReference type="EMBL" id="TKD10260.1"/>
    </source>
</evidence>